<dbReference type="EMBL" id="JAUYVK010000014">
    <property type="protein sequence ID" value="MDP2490734.1"/>
    <property type="molecule type" value="Genomic_DNA"/>
</dbReference>
<sequence>MKLKPYQSLLSLALVFGFNISVLSAAHAEVKQTSDLTHCKNVSNAFKNDPAVNWSDHVKSLNHPTQAREVKVLYREGVVLGCKAVIWKGNSSTMSRSPLYTQLDFSADTVKVKVYHAPIPAPSLIAKRQAIAEAKQKEASQPAKPLFTQEELAAMKKHDEQVEQDKERFSPICKSTAQDLATKLLGDLHHVMFTYKQGNAINCSAVIISGGSIQNISIKKDLNSNKYTYRSQR</sequence>
<organism evidence="2 3">
    <name type="scientific">Vibrio splendidus</name>
    <dbReference type="NCBI Taxonomy" id="29497"/>
    <lineage>
        <taxon>Bacteria</taxon>
        <taxon>Pseudomonadati</taxon>
        <taxon>Pseudomonadota</taxon>
        <taxon>Gammaproteobacteria</taxon>
        <taxon>Vibrionales</taxon>
        <taxon>Vibrionaceae</taxon>
        <taxon>Vibrio</taxon>
    </lineage>
</organism>
<dbReference type="RefSeq" id="WP_133151837.1">
    <property type="nucleotide sequence ID" value="NZ_JAUYVK010000014.1"/>
</dbReference>
<comment type="caution">
    <text evidence="2">The sequence shown here is derived from an EMBL/GenBank/DDBJ whole genome shotgun (WGS) entry which is preliminary data.</text>
</comment>
<gene>
    <name evidence="2" type="ORF">Q8W38_15390</name>
</gene>
<dbReference type="Proteomes" id="UP001177883">
    <property type="component" value="Unassembled WGS sequence"/>
</dbReference>
<reference evidence="2" key="1">
    <citation type="submission" date="2023-07" db="EMBL/GenBank/DDBJ databases">
        <title>Genome content predicts the carbon catabolic preferences of heterotrophic bacteria.</title>
        <authorList>
            <person name="Gralka M."/>
        </authorList>
    </citation>
    <scope>NUCLEOTIDE SEQUENCE</scope>
    <source>
        <strain evidence="2">6E03</strain>
    </source>
</reference>
<proteinExistence type="predicted"/>
<name>A0ABD5ACB7_VIBSP</name>
<evidence type="ECO:0000313" key="3">
    <source>
        <dbReference type="Proteomes" id="UP001177883"/>
    </source>
</evidence>
<accession>A0ABD5ACB7</accession>
<evidence type="ECO:0000313" key="2">
    <source>
        <dbReference type="EMBL" id="MDP2490734.1"/>
    </source>
</evidence>
<feature type="chain" id="PRO_5044742830" evidence="1">
    <location>
        <begin position="29"/>
        <end position="233"/>
    </location>
</feature>
<protein>
    <submittedName>
        <fullName evidence="2">Uncharacterized protein</fullName>
    </submittedName>
</protein>
<evidence type="ECO:0000256" key="1">
    <source>
        <dbReference type="SAM" id="SignalP"/>
    </source>
</evidence>
<keyword evidence="1" id="KW-0732">Signal</keyword>
<feature type="signal peptide" evidence="1">
    <location>
        <begin position="1"/>
        <end position="28"/>
    </location>
</feature>
<dbReference type="AlphaFoldDB" id="A0ABD5ACB7"/>